<evidence type="ECO:0000256" key="2">
    <source>
        <dbReference type="ARBA" id="ARBA00022692"/>
    </source>
</evidence>
<evidence type="ECO:0008006" key="8">
    <source>
        <dbReference type="Google" id="ProtNLM"/>
    </source>
</evidence>
<feature type="transmembrane region" description="Helical" evidence="5">
    <location>
        <begin position="40"/>
        <end position="58"/>
    </location>
</feature>
<evidence type="ECO:0000256" key="5">
    <source>
        <dbReference type="SAM" id="Phobius"/>
    </source>
</evidence>
<evidence type="ECO:0000256" key="3">
    <source>
        <dbReference type="ARBA" id="ARBA00022989"/>
    </source>
</evidence>
<dbReference type="GO" id="GO:0012505">
    <property type="term" value="C:endomembrane system"/>
    <property type="evidence" value="ECO:0007669"/>
    <property type="project" value="UniProtKB-SubCell"/>
</dbReference>
<feature type="transmembrane region" description="Helical" evidence="5">
    <location>
        <begin position="166"/>
        <end position="199"/>
    </location>
</feature>
<sequence>MNNHQPPSLWSGQLLHFAVLILLLPLTWFLWVKIGQPFPVLFWLSIGVPIAHQVFVWIGWRIELKSKAVSNSIGFTNYLIIFFVLLVARPILVLLLAWADGESLGLGLVPRIIVAIALLVPAIYAMYSVNKYFGFIRAAGGDHFDLNYRNMPLVKKCMFKYSGNSMYVFGFLMFWGIAIAFNSSAALLASGFCHVYIWVHYFATEKPDMDYLYGGHQLL</sequence>
<protein>
    <recommendedName>
        <fullName evidence="8">DUF1295 domain-containing protein</fullName>
    </recommendedName>
</protein>
<dbReference type="InterPro" id="IPR007318">
    <property type="entry name" value="Phopholipid_MeTrfase"/>
</dbReference>
<proteinExistence type="predicted"/>
<reference evidence="6 7" key="1">
    <citation type="submission" date="2019-05" db="EMBL/GenBank/DDBJ databases">
        <authorList>
            <person name="Zhang J.-Y."/>
            <person name="Feg X."/>
            <person name="Du Z.-J."/>
        </authorList>
    </citation>
    <scope>NUCLEOTIDE SEQUENCE [LARGE SCALE GENOMIC DNA]</scope>
    <source>
        <strain evidence="6 7">RZ26</strain>
    </source>
</reference>
<evidence type="ECO:0000313" key="6">
    <source>
        <dbReference type="EMBL" id="TMM56182.1"/>
    </source>
</evidence>
<comment type="subcellular location">
    <subcellularLocation>
        <location evidence="1">Endomembrane system</location>
        <topology evidence="1">Multi-pass membrane protein</topology>
    </subcellularLocation>
</comment>
<dbReference type="Gene3D" id="1.20.120.1630">
    <property type="match status" value="1"/>
</dbReference>
<accession>A0A5S3PNY3</accession>
<feature type="transmembrane region" description="Helical" evidence="5">
    <location>
        <begin position="104"/>
        <end position="127"/>
    </location>
</feature>
<keyword evidence="4 5" id="KW-0472">Membrane</keyword>
<keyword evidence="7" id="KW-1185">Reference proteome</keyword>
<dbReference type="EMBL" id="VATY01000003">
    <property type="protein sequence ID" value="TMM56182.1"/>
    <property type="molecule type" value="Genomic_DNA"/>
</dbReference>
<dbReference type="Pfam" id="PF04191">
    <property type="entry name" value="PEMT"/>
    <property type="match status" value="1"/>
</dbReference>
<dbReference type="RefSeq" id="WP_138659049.1">
    <property type="nucleotide sequence ID" value="NZ_VATY01000003.1"/>
</dbReference>
<name>A0A5S3PNY3_9FLAO</name>
<gene>
    <name evidence="6" type="ORF">FEE95_16285</name>
</gene>
<organism evidence="6 7">
    <name type="scientific">Maribacter algarum</name>
    <name type="common">ex Zhang et al. 2020</name>
    <dbReference type="NCBI Taxonomy" id="2578118"/>
    <lineage>
        <taxon>Bacteria</taxon>
        <taxon>Pseudomonadati</taxon>
        <taxon>Bacteroidota</taxon>
        <taxon>Flavobacteriia</taxon>
        <taxon>Flavobacteriales</taxon>
        <taxon>Flavobacteriaceae</taxon>
        <taxon>Maribacter</taxon>
    </lineage>
</organism>
<evidence type="ECO:0000256" key="1">
    <source>
        <dbReference type="ARBA" id="ARBA00004127"/>
    </source>
</evidence>
<dbReference type="OrthoDB" id="1550992at2"/>
<evidence type="ECO:0000313" key="7">
    <source>
        <dbReference type="Proteomes" id="UP000310314"/>
    </source>
</evidence>
<dbReference type="AlphaFoldDB" id="A0A5S3PNY3"/>
<keyword evidence="2 5" id="KW-0812">Transmembrane</keyword>
<keyword evidence="3 5" id="KW-1133">Transmembrane helix</keyword>
<comment type="caution">
    <text evidence="6">The sequence shown here is derived from an EMBL/GenBank/DDBJ whole genome shotgun (WGS) entry which is preliminary data.</text>
</comment>
<feature type="transmembrane region" description="Helical" evidence="5">
    <location>
        <begin position="12"/>
        <end position="34"/>
    </location>
</feature>
<dbReference type="Proteomes" id="UP000310314">
    <property type="component" value="Unassembled WGS sequence"/>
</dbReference>
<evidence type="ECO:0000256" key="4">
    <source>
        <dbReference type="ARBA" id="ARBA00023136"/>
    </source>
</evidence>
<feature type="transmembrane region" description="Helical" evidence="5">
    <location>
        <begin position="78"/>
        <end position="98"/>
    </location>
</feature>